<gene>
    <name evidence="2" type="ORF">TK0001_2147</name>
</gene>
<feature type="region of interest" description="Disordered" evidence="1">
    <location>
        <begin position="39"/>
        <end position="59"/>
    </location>
</feature>
<evidence type="ECO:0000313" key="2">
    <source>
        <dbReference type="EMBL" id="SOR28749.1"/>
    </source>
</evidence>
<dbReference type="EMBL" id="LT962688">
    <property type="protein sequence ID" value="SOR28749.1"/>
    <property type="molecule type" value="Genomic_DNA"/>
</dbReference>
<protein>
    <submittedName>
        <fullName evidence="2">Uncharacterized protein</fullName>
    </submittedName>
</protein>
<proteinExistence type="predicted"/>
<evidence type="ECO:0000256" key="1">
    <source>
        <dbReference type="SAM" id="MobiDB-lite"/>
    </source>
</evidence>
<dbReference type="AlphaFoldDB" id="A0A2N9AN55"/>
<evidence type="ECO:0000313" key="3">
    <source>
        <dbReference type="Proteomes" id="UP000233769"/>
    </source>
</evidence>
<feature type="region of interest" description="Disordered" evidence="1">
    <location>
        <begin position="114"/>
        <end position="133"/>
    </location>
</feature>
<sequence length="133" mass="14869">MIEASSDPDDLNHQLSFDGFHHILVPAIGFRGDMTDGQRRAAYEAEHGHQDDASDQVPFEVEPASAARFPERIDRRGNRCLRGGGLARRTRPELAEEKCPRVHVLIAIPVGPEKLIMPPSHDASKRLRKKQSD</sequence>
<organism evidence="2 3">
    <name type="scientific">Methylorubrum extorquens</name>
    <name type="common">Methylobacterium dichloromethanicum</name>
    <name type="synonym">Methylobacterium extorquens</name>
    <dbReference type="NCBI Taxonomy" id="408"/>
    <lineage>
        <taxon>Bacteria</taxon>
        <taxon>Pseudomonadati</taxon>
        <taxon>Pseudomonadota</taxon>
        <taxon>Alphaproteobacteria</taxon>
        <taxon>Hyphomicrobiales</taxon>
        <taxon>Methylobacteriaceae</taxon>
        <taxon>Methylorubrum</taxon>
    </lineage>
</organism>
<name>A0A2N9AN55_METEX</name>
<dbReference type="Proteomes" id="UP000233769">
    <property type="component" value="Chromosome tk0001"/>
</dbReference>
<reference evidence="3" key="1">
    <citation type="submission" date="2017-10" db="EMBL/GenBank/DDBJ databases">
        <authorList>
            <person name="Regsiter A."/>
            <person name="William W."/>
        </authorList>
    </citation>
    <scope>NUCLEOTIDE SEQUENCE [LARGE SCALE GENOMIC DNA]</scope>
</reference>
<accession>A0A2N9AN55</accession>
<feature type="compositionally biased region" description="Basic and acidic residues" evidence="1">
    <location>
        <begin position="39"/>
        <end position="52"/>
    </location>
</feature>
<feature type="compositionally biased region" description="Basic and acidic residues" evidence="1">
    <location>
        <begin position="122"/>
        <end position="133"/>
    </location>
</feature>